<comment type="similarity">
    <text evidence="2 8">Belongs to the nitroreductase family.</text>
</comment>
<evidence type="ECO:0000256" key="9">
    <source>
        <dbReference type="SAM" id="MobiDB-lite"/>
    </source>
</evidence>
<sequence>MSEQYPVADVLRKRRTIRQFKPDPVPYPLLLELLDIANWAPNHGLREPWRYILYQGKARSEFTEAVIGSMSAEEKAKYAEQRIGEYAVIPCHLIVAMKEDPRQKQREEDFGAACAWIQSFQLAAWERGLGVVWKTNTYIYSPYFRRAVGVADGEKVVGVLHVGYPAAIPDPRPRSPAESKLTVRGSPDSPPRAPTED</sequence>
<keyword evidence="6 8" id="KW-0560">Oxidoreductase</keyword>
<comment type="cofactor">
    <cofactor evidence="1 8">
        <name>FMN</name>
        <dbReference type="ChEBI" id="CHEBI:58210"/>
    </cofactor>
</comment>
<evidence type="ECO:0000259" key="10">
    <source>
        <dbReference type="Pfam" id="PF00881"/>
    </source>
</evidence>
<dbReference type="Proteomes" id="UP001596028">
    <property type="component" value="Unassembled WGS sequence"/>
</dbReference>
<dbReference type="EC" id="1.-.-.-" evidence="8"/>
<feature type="compositionally biased region" description="Pro residues" evidence="9">
    <location>
        <begin position="188"/>
        <end position="197"/>
    </location>
</feature>
<keyword evidence="4 8" id="KW-0288">FMN</keyword>
<dbReference type="Pfam" id="PF00881">
    <property type="entry name" value="Nitroreductase"/>
    <property type="match status" value="1"/>
</dbReference>
<evidence type="ECO:0000256" key="3">
    <source>
        <dbReference type="ARBA" id="ARBA00022630"/>
    </source>
</evidence>
<evidence type="ECO:0000313" key="12">
    <source>
        <dbReference type="Proteomes" id="UP001596028"/>
    </source>
</evidence>
<dbReference type="SUPFAM" id="SSF55469">
    <property type="entry name" value="FMN-dependent nitroreductase-like"/>
    <property type="match status" value="1"/>
</dbReference>
<dbReference type="Gene3D" id="3.40.109.10">
    <property type="entry name" value="NADH Oxidase"/>
    <property type="match status" value="1"/>
</dbReference>
<dbReference type="InterPro" id="IPR000415">
    <property type="entry name" value="Nitroreductase-like"/>
</dbReference>
<proteinExistence type="inferred from homology"/>
<evidence type="ECO:0000256" key="7">
    <source>
        <dbReference type="ARBA" id="ARBA00023027"/>
    </source>
</evidence>
<keyword evidence="3 8" id="KW-0285">Flavoprotein</keyword>
<reference evidence="12" key="1">
    <citation type="journal article" date="2019" name="Int. J. Syst. Evol. Microbiol.">
        <title>The Global Catalogue of Microorganisms (GCM) 10K type strain sequencing project: providing services to taxonomists for standard genome sequencing and annotation.</title>
        <authorList>
            <consortium name="The Broad Institute Genomics Platform"/>
            <consortium name="The Broad Institute Genome Sequencing Center for Infectious Disease"/>
            <person name="Wu L."/>
            <person name="Ma J."/>
        </authorList>
    </citation>
    <scope>NUCLEOTIDE SEQUENCE [LARGE SCALE GENOMIC DNA]</scope>
    <source>
        <strain evidence="12">CCUG 49571</strain>
    </source>
</reference>
<dbReference type="PIRSF" id="PIRSF000232">
    <property type="entry name" value="YdjA"/>
    <property type="match status" value="1"/>
</dbReference>
<organism evidence="11 12">
    <name type="scientific">Cohnella hongkongensis</name>
    <dbReference type="NCBI Taxonomy" id="178337"/>
    <lineage>
        <taxon>Bacteria</taxon>
        <taxon>Bacillati</taxon>
        <taxon>Bacillota</taxon>
        <taxon>Bacilli</taxon>
        <taxon>Bacillales</taxon>
        <taxon>Paenibacillaceae</taxon>
        <taxon>Cohnella</taxon>
    </lineage>
</organism>
<accession>A0ABV9FNC5</accession>
<evidence type="ECO:0000256" key="4">
    <source>
        <dbReference type="ARBA" id="ARBA00022643"/>
    </source>
</evidence>
<dbReference type="InterPro" id="IPR029479">
    <property type="entry name" value="Nitroreductase"/>
</dbReference>
<gene>
    <name evidence="11" type="ORF">ACFO3S_25955</name>
</gene>
<comment type="caution">
    <text evidence="11">The sequence shown here is derived from an EMBL/GenBank/DDBJ whole genome shotgun (WGS) entry which is preliminary data.</text>
</comment>
<dbReference type="EMBL" id="JBHSEP010000029">
    <property type="protein sequence ID" value="MFC4601709.1"/>
    <property type="molecule type" value="Genomic_DNA"/>
</dbReference>
<keyword evidence="7 8" id="KW-0520">NAD</keyword>
<keyword evidence="5 8" id="KW-0521">NADP</keyword>
<feature type="region of interest" description="Disordered" evidence="9">
    <location>
        <begin position="168"/>
        <end position="197"/>
    </location>
</feature>
<evidence type="ECO:0000256" key="8">
    <source>
        <dbReference type="PIRNR" id="PIRNR000232"/>
    </source>
</evidence>
<dbReference type="InterPro" id="IPR052530">
    <property type="entry name" value="NAD(P)H_nitroreductase"/>
</dbReference>
<evidence type="ECO:0000256" key="1">
    <source>
        <dbReference type="ARBA" id="ARBA00001917"/>
    </source>
</evidence>
<name>A0ABV9FNC5_9BACL</name>
<evidence type="ECO:0000256" key="5">
    <source>
        <dbReference type="ARBA" id="ARBA00022857"/>
    </source>
</evidence>
<evidence type="ECO:0000256" key="2">
    <source>
        <dbReference type="ARBA" id="ARBA00007118"/>
    </source>
</evidence>
<dbReference type="PANTHER" id="PTHR43821:SF1">
    <property type="entry name" value="NAD(P)H NITROREDUCTASE YDJA-RELATED"/>
    <property type="match status" value="1"/>
</dbReference>
<feature type="domain" description="Nitroreductase" evidence="10">
    <location>
        <begin position="11"/>
        <end position="164"/>
    </location>
</feature>
<dbReference type="PANTHER" id="PTHR43821">
    <property type="entry name" value="NAD(P)H NITROREDUCTASE YDJA-RELATED"/>
    <property type="match status" value="1"/>
</dbReference>
<protein>
    <recommendedName>
        <fullName evidence="8">Putative NAD(P)H nitroreductase</fullName>
        <ecNumber evidence="8">1.-.-.-</ecNumber>
    </recommendedName>
</protein>
<keyword evidence="12" id="KW-1185">Reference proteome</keyword>
<dbReference type="InterPro" id="IPR026021">
    <property type="entry name" value="YdjA-like"/>
</dbReference>
<dbReference type="RefSeq" id="WP_378102130.1">
    <property type="nucleotide sequence ID" value="NZ_JBHSEP010000029.1"/>
</dbReference>
<evidence type="ECO:0000256" key="6">
    <source>
        <dbReference type="ARBA" id="ARBA00023002"/>
    </source>
</evidence>
<dbReference type="CDD" id="cd02135">
    <property type="entry name" value="YdjA-like"/>
    <property type="match status" value="1"/>
</dbReference>
<evidence type="ECO:0000313" key="11">
    <source>
        <dbReference type="EMBL" id="MFC4601709.1"/>
    </source>
</evidence>